<evidence type="ECO:0000313" key="3">
    <source>
        <dbReference type="Proteomes" id="UP000595437"/>
    </source>
</evidence>
<protein>
    <submittedName>
        <fullName evidence="2">Uncharacterized protein</fullName>
    </submittedName>
</protein>
<accession>A0A7T8HLZ0</accession>
<organism evidence="2 3">
    <name type="scientific">Caligus rogercresseyi</name>
    <name type="common">Sea louse</name>
    <dbReference type="NCBI Taxonomy" id="217165"/>
    <lineage>
        <taxon>Eukaryota</taxon>
        <taxon>Metazoa</taxon>
        <taxon>Ecdysozoa</taxon>
        <taxon>Arthropoda</taxon>
        <taxon>Crustacea</taxon>
        <taxon>Multicrustacea</taxon>
        <taxon>Hexanauplia</taxon>
        <taxon>Copepoda</taxon>
        <taxon>Siphonostomatoida</taxon>
        <taxon>Caligidae</taxon>
        <taxon>Caligus</taxon>
    </lineage>
</organism>
<feature type="region of interest" description="Disordered" evidence="1">
    <location>
        <begin position="73"/>
        <end position="94"/>
    </location>
</feature>
<name>A0A7T8HLZ0_CALRO</name>
<evidence type="ECO:0000256" key="1">
    <source>
        <dbReference type="SAM" id="MobiDB-lite"/>
    </source>
</evidence>
<gene>
    <name evidence="2" type="ORF">FKW44_004464</name>
</gene>
<evidence type="ECO:0000313" key="2">
    <source>
        <dbReference type="EMBL" id="QQP52340.1"/>
    </source>
</evidence>
<dbReference type="AlphaFoldDB" id="A0A7T8HLZ0"/>
<proteinExistence type="predicted"/>
<feature type="compositionally biased region" description="Low complexity" evidence="1">
    <location>
        <begin position="73"/>
        <end position="87"/>
    </location>
</feature>
<reference evidence="3" key="1">
    <citation type="submission" date="2021-01" db="EMBL/GenBank/DDBJ databases">
        <title>Caligus Genome Assembly.</title>
        <authorList>
            <person name="Gallardo-Escarate C."/>
        </authorList>
    </citation>
    <scope>NUCLEOTIDE SEQUENCE [LARGE SCALE GENOMIC DNA]</scope>
</reference>
<sequence>MESYPSSDFVRELPSLVFVRELPVPPLREWSPTPRRTSLESYPSLVFVRELPSLLFVNGVLPLVGLRQSKDFLPSSSLESSRPPLREWSPTPRRTSLESFPSLVFVRELPSLLFVNGVLPLVGLR</sequence>
<dbReference type="Proteomes" id="UP000595437">
    <property type="component" value="Chromosome 3"/>
</dbReference>
<keyword evidence="3" id="KW-1185">Reference proteome</keyword>
<dbReference type="EMBL" id="CP045892">
    <property type="protein sequence ID" value="QQP52340.1"/>
    <property type="molecule type" value="Genomic_DNA"/>
</dbReference>